<proteinExistence type="predicted"/>
<reference evidence="2 3" key="2">
    <citation type="journal article" date="2013" name="Plant Cell Physiol.">
        <title>Rice Annotation Project Database (RAP-DB): an integrative and interactive database for rice genomics.</title>
        <authorList>
            <person name="Sakai H."/>
            <person name="Lee S.S."/>
            <person name="Tanaka T."/>
            <person name="Numa H."/>
            <person name="Kim J."/>
            <person name="Kawahara Y."/>
            <person name="Wakimoto H."/>
            <person name="Yang C.C."/>
            <person name="Iwamoto M."/>
            <person name="Abe T."/>
            <person name="Yamada Y."/>
            <person name="Muto A."/>
            <person name="Inokuchi H."/>
            <person name="Ikemura T."/>
            <person name="Matsumoto T."/>
            <person name="Sasaki T."/>
            <person name="Itoh T."/>
        </authorList>
    </citation>
    <scope>NUCLEOTIDE SEQUENCE [LARGE SCALE GENOMIC DNA]</scope>
    <source>
        <strain evidence="3">cv. Nipponbare</strain>
    </source>
</reference>
<dbReference type="EMBL" id="AP014961">
    <property type="protein sequence ID" value="BAS93477.1"/>
    <property type="molecule type" value="Genomic_DNA"/>
</dbReference>
<feature type="compositionally biased region" description="Basic and acidic residues" evidence="1">
    <location>
        <begin position="101"/>
        <end position="112"/>
    </location>
</feature>
<feature type="region of interest" description="Disordered" evidence="1">
    <location>
        <begin position="74"/>
        <end position="112"/>
    </location>
</feature>
<protein>
    <submittedName>
        <fullName evidence="2">Os05g0343066 protein</fullName>
    </submittedName>
</protein>
<dbReference type="PaxDb" id="39947-A0A0P0WKZ3"/>
<dbReference type="AlphaFoldDB" id="A0A0P0WKZ3"/>
<organism evidence="2 3">
    <name type="scientific">Oryza sativa subsp. japonica</name>
    <name type="common">Rice</name>
    <dbReference type="NCBI Taxonomy" id="39947"/>
    <lineage>
        <taxon>Eukaryota</taxon>
        <taxon>Viridiplantae</taxon>
        <taxon>Streptophyta</taxon>
        <taxon>Embryophyta</taxon>
        <taxon>Tracheophyta</taxon>
        <taxon>Spermatophyta</taxon>
        <taxon>Magnoliopsida</taxon>
        <taxon>Liliopsida</taxon>
        <taxon>Poales</taxon>
        <taxon>Poaceae</taxon>
        <taxon>BOP clade</taxon>
        <taxon>Oryzoideae</taxon>
        <taxon>Oryzeae</taxon>
        <taxon>Oryzinae</taxon>
        <taxon>Oryza</taxon>
        <taxon>Oryza sativa</taxon>
    </lineage>
</organism>
<reference evidence="3" key="1">
    <citation type="journal article" date="2005" name="Nature">
        <title>The map-based sequence of the rice genome.</title>
        <authorList>
            <consortium name="International rice genome sequencing project (IRGSP)"/>
            <person name="Matsumoto T."/>
            <person name="Wu J."/>
            <person name="Kanamori H."/>
            <person name="Katayose Y."/>
            <person name="Fujisawa M."/>
            <person name="Namiki N."/>
            <person name="Mizuno H."/>
            <person name="Yamamoto K."/>
            <person name="Antonio B.A."/>
            <person name="Baba T."/>
            <person name="Sakata K."/>
            <person name="Nagamura Y."/>
            <person name="Aoki H."/>
            <person name="Arikawa K."/>
            <person name="Arita K."/>
            <person name="Bito T."/>
            <person name="Chiden Y."/>
            <person name="Fujitsuka N."/>
            <person name="Fukunaka R."/>
            <person name="Hamada M."/>
            <person name="Harada C."/>
            <person name="Hayashi A."/>
            <person name="Hijishita S."/>
            <person name="Honda M."/>
            <person name="Hosokawa S."/>
            <person name="Ichikawa Y."/>
            <person name="Idonuma A."/>
            <person name="Iijima M."/>
            <person name="Ikeda M."/>
            <person name="Ikeno M."/>
            <person name="Ito K."/>
            <person name="Ito S."/>
            <person name="Ito T."/>
            <person name="Ito Y."/>
            <person name="Ito Y."/>
            <person name="Iwabuchi A."/>
            <person name="Kamiya K."/>
            <person name="Karasawa W."/>
            <person name="Kurita K."/>
            <person name="Katagiri S."/>
            <person name="Kikuta A."/>
            <person name="Kobayashi H."/>
            <person name="Kobayashi N."/>
            <person name="Machita K."/>
            <person name="Maehara T."/>
            <person name="Masukawa M."/>
            <person name="Mizubayashi T."/>
            <person name="Mukai Y."/>
            <person name="Nagasaki H."/>
            <person name="Nagata Y."/>
            <person name="Naito S."/>
            <person name="Nakashima M."/>
            <person name="Nakama Y."/>
            <person name="Nakamichi Y."/>
            <person name="Nakamura M."/>
            <person name="Meguro A."/>
            <person name="Negishi M."/>
            <person name="Ohta I."/>
            <person name="Ohta T."/>
            <person name="Okamoto M."/>
            <person name="Ono N."/>
            <person name="Saji S."/>
            <person name="Sakaguchi M."/>
            <person name="Sakai K."/>
            <person name="Shibata M."/>
            <person name="Shimokawa T."/>
            <person name="Song J."/>
            <person name="Takazaki Y."/>
            <person name="Terasawa K."/>
            <person name="Tsugane M."/>
            <person name="Tsuji K."/>
            <person name="Ueda S."/>
            <person name="Waki K."/>
            <person name="Yamagata H."/>
            <person name="Yamamoto M."/>
            <person name="Yamamoto S."/>
            <person name="Yamane H."/>
            <person name="Yoshiki S."/>
            <person name="Yoshihara R."/>
            <person name="Yukawa K."/>
            <person name="Zhong H."/>
            <person name="Yano M."/>
            <person name="Yuan Q."/>
            <person name="Ouyang S."/>
            <person name="Liu J."/>
            <person name="Jones K.M."/>
            <person name="Gansberger K."/>
            <person name="Moffat K."/>
            <person name="Hill J."/>
            <person name="Bera J."/>
            <person name="Fadrosh D."/>
            <person name="Jin S."/>
            <person name="Johri S."/>
            <person name="Kim M."/>
            <person name="Overton L."/>
            <person name="Reardon M."/>
            <person name="Tsitrin T."/>
            <person name="Vuong H."/>
            <person name="Weaver B."/>
            <person name="Ciecko A."/>
            <person name="Tallon L."/>
            <person name="Jackson J."/>
            <person name="Pai G."/>
            <person name="Aken S.V."/>
            <person name="Utterback T."/>
            <person name="Reidmuller S."/>
            <person name="Feldblyum T."/>
            <person name="Hsiao J."/>
            <person name="Zismann V."/>
            <person name="Iobst S."/>
            <person name="de Vazeille A.R."/>
            <person name="Buell C.R."/>
            <person name="Ying K."/>
            <person name="Li Y."/>
            <person name="Lu T."/>
            <person name="Huang Y."/>
            <person name="Zhao Q."/>
            <person name="Feng Q."/>
            <person name="Zhang L."/>
            <person name="Zhu J."/>
            <person name="Weng Q."/>
            <person name="Mu J."/>
            <person name="Lu Y."/>
            <person name="Fan D."/>
            <person name="Liu Y."/>
            <person name="Guan J."/>
            <person name="Zhang Y."/>
            <person name="Yu S."/>
            <person name="Liu X."/>
            <person name="Zhang Y."/>
            <person name="Hong G."/>
            <person name="Han B."/>
            <person name="Choisne N."/>
            <person name="Demange N."/>
            <person name="Orjeda G."/>
            <person name="Samain S."/>
            <person name="Cattolico L."/>
            <person name="Pelletier E."/>
            <person name="Couloux A."/>
            <person name="Segurens B."/>
            <person name="Wincker P."/>
            <person name="D'Hont A."/>
            <person name="Scarpelli C."/>
            <person name="Weissenbach J."/>
            <person name="Salanoubat M."/>
            <person name="Quetier F."/>
            <person name="Yu Y."/>
            <person name="Kim H.R."/>
            <person name="Rambo T."/>
            <person name="Currie J."/>
            <person name="Collura K."/>
            <person name="Luo M."/>
            <person name="Yang T."/>
            <person name="Ammiraju J.S.S."/>
            <person name="Engler F."/>
            <person name="Soderlund C."/>
            <person name="Wing R.A."/>
            <person name="Palmer L.E."/>
            <person name="de la Bastide M."/>
            <person name="Spiegel L."/>
            <person name="Nascimento L."/>
            <person name="Zutavern T."/>
            <person name="O'Shaughnessy A."/>
            <person name="Dike S."/>
            <person name="Dedhia N."/>
            <person name="Preston R."/>
            <person name="Balija V."/>
            <person name="McCombie W.R."/>
            <person name="Chow T."/>
            <person name="Chen H."/>
            <person name="Chung M."/>
            <person name="Chen C."/>
            <person name="Shaw J."/>
            <person name="Wu H."/>
            <person name="Hsiao K."/>
            <person name="Chao Y."/>
            <person name="Chu M."/>
            <person name="Cheng C."/>
            <person name="Hour A."/>
            <person name="Lee P."/>
            <person name="Lin S."/>
            <person name="Lin Y."/>
            <person name="Liou J."/>
            <person name="Liu S."/>
            <person name="Hsing Y."/>
            <person name="Raghuvanshi S."/>
            <person name="Mohanty A."/>
            <person name="Bharti A.K."/>
            <person name="Gaur A."/>
            <person name="Gupta V."/>
            <person name="Kumar D."/>
            <person name="Ravi V."/>
            <person name="Vij S."/>
            <person name="Kapur A."/>
            <person name="Khurana P."/>
            <person name="Khurana P."/>
            <person name="Khurana J.P."/>
            <person name="Tyagi A.K."/>
            <person name="Gaikwad K."/>
            <person name="Singh A."/>
            <person name="Dalal V."/>
            <person name="Srivastava S."/>
            <person name="Dixit A."/>
            <person name="Pal A.K."/>
            <person name="Ghazi I.A."/>
            <person name="Yadav M."/>
            <person name="Pandit A."/>
            <person name="Bhargava A."/>
            <person name="Sureshbabu K."/>
            <person name="Batra K."/>
            <person name="Sharma T.R."/>
            <person name="Mohapatra T."/>
            <person name="Singh N.K."/>
            <person name="Messing J."/>
            <person name="Nelson A.B."/>
            <person name="Fuks G."/>
            <person name="Kavchok S."/>
            <person name="Keizer G."/>
            <person name="Linton E."/>
            <person name="Llaca V."/>
            <person name="Song R."/>
            <person name="Tanyolac B."/>
            <person name="Young S."/>
            <person name="Ho-Il K."/>
            <person name="Hahn J.H."/>
            <person name="Sangsakoo G."/>
            <person name="Vanavichit A."/>
            <person name="de Mattos Luiz.A.T."/>
            <person name="Zimmer P.D."/>
            <person name="Malone G."/>
            <person name="Dellagostin O."/>
            <person name="de Oliveira A.C."/>
            <person name="Bevan M."/>
            <person name="Bancroft I."/>
            <person name="Minx P."/>
            <person name="Cordum H."/>
            <person name="Wilson R."/>
            <person name="Cheng Z."/>
            <person name="Jin W."/>
            <person name="Jiang J."/>
            <person name="Leong S.A."/>
            <person name="Iwama H."/>
            <person name="Gojobori T."/>
            <person name="Itoh T."/>
            <person name="Niimura Y."/>
            <person name="Fujii Y."/>
            <person name="Habara T."/>
            <person name="Sakai H."/>
            <person name="Sato Y."/>
            <person name="Wilson G."/>
            <person name="Kumar K."/>
            <person name="McCouch S."/>
            <person name="Juretic N."/>
            <person name="Hoen D."/>
            <person name="Wright S."/>
            <person name="Bruskiewich R."/>
            <person name="Bureau T."/>
            <person name="Miyao A."/>
            <person name="Hirochika H."/>
            <person name="Nishikawa T."/>
            <person name="Kadowaki K."/>
            <person name="Sugiura M."/>
            <person name="Burr B."/>
            <person name="Sasaki T."/>
        </authorList>
    </citation>
    <scope>NUCLEOTIDE SEQUENCE [LARGE SCALE GENOMIC DNA]</scope>
    <source>
        <strain evidence="3">cv. Nipponbare</strain>
    </source>
</reference>
<dbReference type="Proteomes" id="UP000059680">
    <property type="component" value="Chromosome 5"/>
</dbReference>
<reference evidence="2 3" key="3">
    <citation type="journal article" date="2013" name="Rice">
        <title>Improvement of the Oryza sativa Nipponbare reference genome using next generation sequence and optical map data.</title>
        <authorList>
            <person name="Kawahara Y."/>
            <person name="de la Bastide M."/>
            <person name="Hamilton J.P."/>
            <person name="Kanamori H."/>
            <person name="McCombie W.R."/>
            <person name="Ouyang S."/>
            <person name="Schwartz D.C."/>
            <person name="Tanaka T."/>
            <person name="Wu J."/>
            <person name="Zhou S."/>
            <person name="Childs K.L."/>
            <person name="Davidson R.M."/>
            <person name="Lin H."/>
            <person name="Quesada-Ocampo L."/>
            <person name="Vaillancourt B."/>
            <person name="Sakai H."/>
            <person name="Lee S.S."/>
            <person name="Kim J."/>
            <person name="Numa H."/>
            <person name="Itoh T."/>
            <person name="Buell C.R."/>
            <person name="Matsumoto T."/>
        </authorList>
    </citation>
    <scope>NUCLEOTIDE SEQUENCE [LARGE SCALE GENOMIC DNA]</scope>
    <source>
        <strain evidence="3">cv. Nipponbare</strain>
    </source>
</reference>
<evidence type="ECO:0000256" key="1">
    <source>
        <dbReference type="SAM" id="MobiDB-lite"/>
    </source>
</evidence>
<accession>A0A0P0WKZ3</accession>
<evidence type="ECO:0000313" key="3">
    <source>
        <dbReference type="Proteomes" id="UP000059680"/>
    </source>
</evidence>
<dbReference type="InParanoid" id="A0A0P0WKZ3"/>
<keyword evidence="3" id="KW-1185">Reference proteome</keyword>
<gene>
    <name evidence="2" type="ordered locus">Os05g0343066</name>
    <name evidence="2" type="ORF">OSNPB_050343066</name>
</gene>
<name>A0A0P0WKZ3_ORYSJ</name>
<sequence length="112" mass="12092">MVVTTAAPDIFFFHFFLSATSTERPLSVGVPAGEGSGNGKNDSHAWPAQRLTAEMEVVGEGLWREACEQGVGAPVSLATSGGTELGREKWSPGTSPKRWLHQRESTQRHSIQ</sequence>
<evidence type="ECO:0000313" key="2">
    <source>
        <dbReference type="EMBL" id="BAS93477.1"/>
    </source>
</evidence>